<dbReference type="GO" id="GO:0005886">
    <property type="term" value="C:plasma membrane"/>
    <property type="evidence" value="ECO:0007669"/>
    <property type="project" value="InterPro"/>
</dbReference>
<evidence type="ECO:0000256" key="4">
    <source>
        <dbReference type="SAM" id="Phobius"/>
    </source>
</evidence>
<evidence type="ECO:0000313" key="9">
    <source>
        <dbReference type="Proteomes" id="UP000281084"/>
    </source>
</evidence>
<dbReference type="SMART" id="SM00014">
    <property type="entry name" value="acidPPc"/>
    <property type="match status" value="1"/>
</dbReference>
<dbReference type="Proteomes" id="UP000273105">
    <property type="component" value="Unassembled WGS sequence"/>
</dbReference>
<evidence type="ECO:0000259" key="5">
    <source>
        <dbReference type="SMART" id="SM00014"/>
    </source>
</evidence>
<evidence type="ECO:0000313" key="8">
    <source>
        <dbReference type="Proteomes" id="UP000273105"/>
    </source>
</evidence>
<dbReference type="Pfam" id="PF01569">
    <property type="entry name" value="PAP2"/>
    <property type="match status" value="1"/>
</dbReference>
<evidence type="ECO:0000256" key="1">
    <source>
        <dbReference type="ARBA" id="ARBA00012374"/>
    </source>
</evidence>
<reference evidence="7 8" key="1">
    <citation type="submission" date="2018-09" db="EMBL/GenBank/DDBJ databases">
        <title>The draft genome of Acinetobacter sp. strains.</title>
        <authorList>
            <person name="Qin J."/>
            <person name="Feng Y."/>
            <person name="Zong Z."/>
        </authorList>
    </citation>
    <scope>NUCLEOTIDE SEQUENCE [LARGE SCALE GENOMIC DNA]</scope>
    <source>
        <strain evidence="7 8">WCHAc060001</strain>
    </source>
</reference>
<feature type="transmembrane region" description="Helical" evidence="4">
    <location>
        <begin position="100"/>
        <end position="119"/>
    </location>
</feature>
<dbReference type="SUPFAM" id="SSF48317">
    <property type="entry name" value="Acid phosphatase/Vanadium-dependent haloperoxidase"/>
    <property type="match status" value="1"/>
</dbReference>
<dbReference type="AlphaFoldDB" id="A0A3A8GBA4"/>
<dbReference type="EC" id="3.6.1.27" evidence="1"/>
<evidence type="ECO:0000256" key="2">
    <source>
        <dbReference type="ARBA" id="ARBA00032707"/>
    </source>
</evidence>
<evidence type="ECO:0000313" key="6">
    <source>
        <dbReference type="EMBL" id="RKG55828.1"/>
    </source>
</evidence>
<keyword evidence="8" id="KW-1185">Reference proteome</keyword>
<dbReference type="InterPro" id="IPR033879">
    <property type="entry name" value="UPP_Pase"/>
</dbReference>
<dbReference type="Proteomes" id="UP000281084">
    <property type="component" value="Unassembled WGS sequence"/>
</dbReference>
<feature type="transmembrane region" description="Helical" evidence="4">
    <location>
        <begin position="27"/>
        <end position="49"/>
    </location>
</feature>
<dbReference type="CDD" id="cd03385">
    <property type="entry name" value="PAP2_BcrC_like"/>
    <property type="match status" value="1"/>
</dbReference>
<comment type="catalytic activity">
    <reaction evidence="3">
        <text>di-trans,octa-cis-undecaprenyl diphosphate + H2O = di-trans,octa-cis-undecaprenyl phosphate + phosphate + H(+)</text>
        <dbReference type="Rhea" id="RHEA:28094"/>
        <dbReference type="ChEBI" id="CHEBI:15377"/>
        <dbReference type="ChEBI" id="CHEBI:15378"/>
        <dbReference type="ChEBI" id="CHEBI:43474"/>
        <dbReference type="ChEBI" id="CHEBI:58405"/>
        <dbReference type="ChEBI" id="CHEBI:60392"/>
        <dbReference type="EC" id="3.6.1.27"/>
    </reaction>
</comment>
<dbReference type="EMBL" id="RCHE01000010">
    <property type="protein sequence ID" value="RLL47591.1"/>
    <property type="molecule type" value="Genomic_DNA"/>
</dbReference>
<protein>
    <recommendedName>
        <fullName evidence="1">undecaprenyl-diphosphate phosphatase</fullName>
        <ecNumber evidence="1">3.6.1.27</ecNumber>
    </recommendedName>
    <alternativeName>
        <fullName evidence="2">Undecaprenyl pyrophosphate phosphatase</fullName>
    </alternativeName>
</protein>
<dbReference type="GO" id="GO:0050380">
    <property type="term" value="F:undecaprenyl-diphosphatase activity"/>
    <property type="evidence" value="ECO:0007669"/>
    <property type="project" value="UniProtKB-EC"/>
</dbReference>
<dbReference type="PANTHER" id="PTHR14969">
    <property type="entry name" value="SPHINGOSINE-1-PHOSPHATE PHOSPHOHYDROLASE"/>
    <property type="match status" value="1"/>
</dbReference>
<feature type="transmembrane region" description="Helical" evidence="4">
    <location>
        <begin position="61"/>
        <end position="80"/>
    </location>
</feature>
<dbReference type="PANTHER" id="PTHR14969:SF13">
    <property type="entry name" value="AT30094P"/>
    <property type="match status" value="1"/>
</dbReference>
<comment type="caution">
    <text evidence="6">The sequence shown here is derived from an EMBL/GenBank/DDBJ whole genome shotgun (WGS) entry which is preliminary data.</text>
</comment>
<feature type="transmembrane region" description="Helical" evidence="4">
    <location>
        <begin position="151"/>
        <end position="169"/>
    </location>
</feature>
<sequence>MSIEHLNLWLYQILNVPDQASNGMMNYAIFVAHDLIYLMLFIFIFCWLRGSFETKKSILKAFIFTAITLALGETLSLVFNTPRPFVMDVGQTLIEHSPTGSFPSNHMSIFSAIAFSYYFSERRDIGRFLIAVAWLVAWSRVYVGVHFPIDMLGGFFIAWLVNYSGLKVWNKYKDQIMMWVMNIYQKLFRPLIEKGLIK</sequence>
<feature type="transmembrane region" description="Helical" evidence="4">
    <location>
        <begin position="126"/>
        <end position="145"/>
    </location>
</feature>
<organism evidence="6 9">
    <name type="scientific">Acinetobacter cumulans</name>
    <dbReference type="NCBI Taxonomy" id="2136182"/>
    <lineage>
        <taxon>Bacteria</taxon>
        <taxon>Pseudomonadati</taxon>
        <taxon>Pseudomonadota</taxon>
        <taxon>Gammaproteobacteria</taxon>
        <taxon>Moraxellales</taxon>
        <taxon>Moraxellaceae</taxon>
        <taxon>Acinetobacter</taxon>
    </lineage>
</organism>
<feature type="domain" description="Phosphatidic acid phosphatase type 2/haloperoxidase" evidence="5">
    <location>
        <begin position="57"/>
        <end position="166"/>
    </location>
</feature>
<accession>A0A3A8GBA4</accession>
<name>A0A3A8GBA4_9GAMM</name>
<gene>
    <name evidence="6" type="ORF">D7V64_00555</name>
    <name evidence="7" type="ORF">D9K79_06205</name>
</gene>
<dbReference type="RefSeq" id="WP_106984746.1">
    <property type="nucleotide sequence ID" value="NZ_CP035934.2"/>
</dbReference>
<evidence type="ECO:0000256" key="3">
    <source>
        <dbReference type="ARBA" id="ARBA00047594"/>
    </source>
</evidence>
<proteinExistence type="predicted"/>
<reference evidence="6 9" key="2">
    <citation type="submission" date="2018-09" db="EMBL/GenBank/DDBJ databases">
        <title>The draft genome of Acinetobacter spp. strains.</title>
        <authorList>
            <person name="Qin J."/>
            <person name="Feng Y."/>
            <person name="Zong Z."/>
        </authorList>
    </citation>
    <scope>NUCLEOTIDE SEQUENCE [LARGE SCALE GENOMIC DNA]</scope>
    <source>
        <strain evidence="6 9">WCHAc060002</strain>
    </source>
</reference>
<dbReference type="InterPro" id="IPR000326">
    <property type="entry name" value="PAP2/HPO"/>
</dbReference>
<dbReference type="InterPro" id="IPR036938">
    <property type="entry name" value="PAP2/HPO_sf"/>
</dbReference>
<dbReference type="EMBL" id="RAXZ01000001">
    <property type="protein sequence ID" value="RKG55828.1"/>
    <property type="molecule type" value="Genomic_DNA"/>
</dbReference>
<keyword evidence="4" id="KW-0812">Transmembrane</keyword>
<keyword evidence="4" id="KW-0472">Membrane</keyword>
<keyword evidence="4" id="KW-1133">Transmembrane helix</keyword>
<evidence type="ECO:0000313" key="7">
    <source>
        <dbReference type="EMBL" id="RLL47591.1"/>
    </source>
</evidence>
<dbReference type="Gene3D" id="1.20.144.10">
    <property type="entry name" value="Phosphatidic acid phosphatase type 2/haloperoxidase"/>
    <property type="match status" value="1"/>
</dbReference>